<feature type="region of interest" description="Disordered" evidence="1">
    <location>
        <begin position="221"/>
        <end position="257"/>
    </location>
</feature>
<evidence type="ECO:0000313" key="2">
    <source>
        <dbReference type="EMBL" id="KAG8237689.1"/>
    </source>
</evidence>
<dbReference type="InterPro" id="IPR024855">
    <property type="entry name" value="UNC79"/>
</dbReference>
<evidence type="ECO:0000313" key="3">
    <source>
        <dbReference type="Proteomes" id="UP000792457"/>
    </source>
</evidence>
<proteinExistence type="predicted"/>
<evidence type="ECO:0008006" key="4">
    <source>
        <dbReference type="Google" id="ProtNLM"/>
    </source>
</evidence>
<reference evidence="2" key="1">
    <citation type="submission" date="2013-04" db="EMBL/GenBank/DDBJ databases">
        <authorList>
            <person name="Qu J."/>
            <person name="Murali S.C."/>
            <person name="Bandaranaike D."/>
            <person name="Bellair M."/>
            <person name="Blankenburg K."/>
            <person name="Chao H."/>
            <person name="Dinh H."/>
            <person name="Doddapaneni H."/>
            <person name="Downs B."/>
            <person name="Dugan-Rocha S."/>
            <person name="Elkadiri S."/>
            <person name="Gnanaolivu R.D."/>
            <person name="Hernandez B."/>
            <person name="Javaid M."/>
            <person name="Jayaseelan J.C."/>
            <person name="Lee S."/>
            <person name="Li M."/>
            <person name="Ming W."/>
            <person name="Munidasa M."/>
            <person name="Muniz J."/>
            <person name="Nguyen L."/>
            <person name="Ongeri F."/>
            <person name="Osuji N."/>
            <person name="Pu L.-L."/>
            <person name="Puazo M."/>
            <person name="Qu C."/>
            <person name="Quiroz J."/>
            <person name="Raj R."/>
            <person name="Weissenberger G."/>
            <person name="Xin Y."/>
            <person name="Zou X."/>
            <person name="Han Y."/>
            <person name="Richards S."/>
            <person name="Worley K."/>
            <person name="Muzny D."/>
            <person name="Gibbs R."/>
        </authorList>
    </citation>
    <scope>NUCLEOTIDE SEQUENCE</scope>
    <source>
        <strain evidence="2">Sampled in the wild</strain>
    </source>
</reference>
<accession>A0A8K0KNS4</accession>
<keyword evidence="3" id="KW-1185">Reference proteome</keyword>
<evidence type="ECO:0000256" key="1">
    <source>
        <dbReference type="SAM" id="MobiDB-lite"/>
    </source>
</evidence>
<dbReference type="EMBL" id="KZ309206">
    <property type="protein sequence ID" value="KAG8237689.1"/>
    <property type="molecule type" value="Genomic_DNA"/>
</dbReference>
<feature type="region of interest" description="Disordered" evidence="1">
    <location>
        <begin position="1"/>
        <end position="37"/>
    </location>
</feature>
<gene>
    <name evidence="2" type="ORF">J437_LFUL017769</name>
</gene>
<feature type="compositionally biased region" description="Gly residues" evidence="1">
    <location>
        <begin position="221"/>
        <end position="245"/>
    </location>
</feature>
<feature type="compositionally biased region" description="Low complexity" evidence="1">
    <location>
        <begin position="768"/>
        <end position="782"/>
    </location>
</feature>
<dbReference type="AlphaFoldDB" id="A0A8K0KNS4"/>
<dbReference type="PANTHER" id="PTHR21696">
    <property type="entry name" value="PROTEIN UNC-79 HOMOLOG"/>
    <property type="match status" value="1"/>
</dbReference>
<feature type="region of interest" description="Disordered" evidence="1">
    <location>
        <begin position="745"/>
        <end position="787"/>
    </location>
</feature>
<comment type="caution">
    <text evidence="2">The sequence shown here is derived from an EMBL/GenBank/DDBJ whole genome shotgun (WGS) entry which is preliminary data.</text>
</comment>
<reference evidence="2" key="2">
    <citation type="submission" date="2017-10" db="EMBL/GenBank/DDBJ databases">
        <title>Ladona fulva Genome sequencing and assembly.</title>
        <authorList>
            <person name="Murali S."/>
            <person name="Richards S."/>
            <person name="Bandaranaike D."/>
            <person name="Bellair M."/>
            <person name="Blankenburg K."/>
            <person name="Chao H."/>
            <person name="Dinh H."/>
            <person name="Doddapaneni H."/>
            <person name="Dugan-Rocha S."/>
            <person name="Elkadiri S."/>
            <person name="Gnanaolivu R."/>
            <person name="Hernandez B."/>
            <person name="Skinner E."/>
            <person name="Javaid M."/>
            <person name="Lee S."/>
            <person name="Li M."/>
            <person name="Ming W."/>
            <person name="Munidasa M."/>
            <person name="Muniz J."/>
            <person name="Nguyen L."/>
            <person name="Hughes D."/>
            <person name="Osuji N."/>
            <person name="Pu L.-L."/>
            <person name="Puazo M."/>
            <person name="Qu C."/>
            <person name="Quiroz J."/>
            <person name="Raj R."/>
            <person name="Weissenberger G."/>
            <person name="Xin Y."/>
            <person name="Zou X."/>
            <person name="Han Y."/>
            <person name="Worley K."/>
            <person name="Muzny D."/>
            <person name="Gibbs R."/>
        </authorList>
    </citation>
    <scope>NUCLEOTIDE SEQUENCE</scope>
    <source>
        <strain evidence="2">Sampled in the wild</strain>
    </source>
</reference>
<organism evidence="2 3">
    <name type="scientific">Ladona fulva</name>
    <name type="common">Scarce chaser dragonfly</name>
    <name type="synonym">Libellula fulva</name>
    <dbReference type="NCBI Taxonomy" id="123851"/>
    <lineage>
        <taxon>Eukaryota</taxon>
        <taxon>Metazoa</taxon>
        <taxon>Ecdysozoa</taxon>
        <taxon>Arthropoda</taxon>
        <taxon>Hexapoda</taxon>
        <taxon>Insecta</taxon>
        <taxon>Pterygota</taxon>
        <taxon>Palaeoptera</taxon>
        <taxon>Odonata</taxon>
        <taxon>Epiprocta</taxon>
        <taxon>Anisoptera</taxon>
        <taxon>Libelluloidea</taxon>
        <taxon>Libellulidae</taxon>
        <taxon>Ladona</taxon>
    </lineage>
</organism>
<dbReference type="OrthoDB" id="7649337at2759"/>
<protein>
    <recommendedName>
        <fullName evidence="4">Protein unc-79 homolog</fullName>
    </recommendedName>
</protein>
<dbReference type="PANTHER" id="PTHR21696:SF2">
    <property type="entry name" value="PROTEIN UNC-79 HOMOLOG"/>
    <property type="match status" value="1"/>
</dbReference>
<dbReference type="Proteomes" id="UP000792457">
    <property type="component" value="Unassembled WGS sequence"/>
</dbReference>
<feature type="compositionally biased region" description="Polar residues" evidence="1">
    <location>
        <begin position="755"/>
        <end position="767"/>
    </location>
</feature>
<sequence>MASRGGCVGSSSPRKLKKQVALESPPHLSTTISVRPACPPSSIGDSVVDDASTHSHFYRTVHYDRKPAVTKREKSRCFYYGTTFTLGYAKQTRVLNLNSRKSLPLDTLPCILHNVACYLDCLPLLEFGSGGSGGSGMSGWGGMAGMGGTSLGMGVGGTIGIGSGMPISSGGNPGVCCSSTGGPNTGTLSAMPASSTCGGGPSPTVGGGGVIGSGVGAPGSSGVGQGGVGGGSGGSGGGGSGGCPSGAGVQQPSGGPPSGWTALISQMELLFRRLSLSLNSLGGGHVAMRALLRIMAAVLKVPGVASFKGILDPFSKVLSCAIQNHVMKYQSLVDLCYLCNRAFSKERDKLFLTRMVIFELVQALKFKTSVPDTNFLMLINFVLQDAGGCLPLRVLLEEDLPPTPCPDLGSSSAGANASPLYSTSASEIMRHHLSDCLDFLSDFHTLSKIKSYCKGVSVGLNEDTLGGTIKSGVAQFVALELTRGNSRDNRAIARHLPWLYNAPSSLQQGPREFIDCVSHIRLLSWLLLGSLMHTALLGGGSGGSSGKSNATGPGCLLVGGGLVAAPTNSASSGSSASAAAGGAAMSNSNTFLCQPIPQEASCHVADHVQVILAGFAEQSKASVLHMSSLFHAFILCQLWTVYLEQMAWGWAPSSEAHAITMGIVFDFWGKVTPCILQLVSHCKVLAEMVNLHFLSLMEALLECNSTILSKLLPLWSPVLFAYHTQLPGHLQVRLQGCRNFPPSGSAVPGCPPSPTVSHSPQVSHGGTSHSLSSQQRPPSQSSGGTKPACRGALLRWLQRLQFKMGQIELQSSAATQFYSV</sequence>
<name>A0A8K0KNS4_LADFU</name>